<feature type="compositionally biased region" description="Basic and acidic residues" evidence="1">
    <location>
        <begin position="199"/>
        <end position="225"/>
    </location>
</feature>
<evidence type="ECO:0000313" key="2">
    <source>
        <dbReference type="EMBL" id="RWQ98159.1"/>
    </source>
</evidence>
<name>A0A443I252_BYSSP</name>
<feature type="region of interest" description="Disordered" evidence="1">
    <location>
        <begin position="1"/>
        <end position="20"/>
    </location>
</feature>
<dbReference type="EMBL" id="RCNU01000002">
    <property type="protein sequence ID" value="RWQ98159.1"/>
    <property type="molecule type" value="Genomic_DNA"/>
</dbReference>
<feature type="region of interest" description="Disordered" evidence="1">
    <location>
        <begin position="26"/>
        <end position="87"/>
    </location>
</feature>
<feature type="compositionally biased region" description="Low complexity" evidence="1">
    <location>
        <begin position="48"/>
        <end position="64"/>
    </location>
</feature>
<comment type="caution">
    <text evidence="2">The sequence shown here is derived from an EMBL/GenBank/DDBJ whole genome shotgun (WGS) entry which is preliminary data.</text>
</comment>
<gene>
    <name evidence="2" type="ORF">C8Q69DRAFT_161403</name>
</gene>
<dbReference type="Proteomes" id="UP000283841">
    <property type="component" value="Unassembled WGS sequence"/>
</dbReference>
<organism evidence="2 3">
    <name type="scientific">Byssochlamys spectabilis</name>
    <name type="common">Paecilomyces variotii</name>
    <dbReference type="NCBI Taxonomy" id="264951"/>
    <lineage>
        <taxon>Eukaryota</taxon>
        <taxon>Fungi</taxon>
        <taxon>Dikarya</taxon>
        <taxon>Ascomycota</taxon>
        <taxon>Pezizomycotina</taxon>
        <taxon>Eurotiomycetes</taxon>
        <taxon>Eurotiomycetidae</taxon>
        <taxon>Eurotiales</taxon>
        <taxon>Thermoascaceae</taxon>
        <taxon>Paecilomyces</taxon>
    </lineage>
</organism>
<dbReference type="VEuPathDB" id="FungiDB:C8Q69DRAFT_161403"/>
<dbReference type="RefSeq" id="XP_028487804.1">
    <property type="nucleotide sequence ID" value="XM_028625670.1"/>
</dbReference>
<keyword evidence="3" id="KW-1185">Reference proteome</keyword>
<proteinExistence type="predicted"/>
<evidence type="ECO:0000313" key="3">
    <source>
        <dbReference type="Proteomes" id="UP000283841"/>
    </source>
</evidence>
<feature type="compositionally biased region" description="Basic and acidic residues" evidence="1">
    <location>
        <begin position="232"/>
        <end position="243"/>
    </location>
</feature>
<feature type="region of interest" description="Disordered" evidence="1">
    <location>
        <begin position="183"/>
        <end position="243"/>
    </location>
</feature>
<protein>
    <submittedName>
        <fullName evidence="2">Uncharacterized protein</fullName>
    </submittedName>
</protein>
<dbReference type="STRING" id="264951.A0A443I252"/>
<accession>A0A443I252</accession>
<evidence type="ECO:0000256" key="1">
    <source>
        <dbReference type="SAM" id="MobiDB-lite"/>
    </source>
</evidence>
<dbReference type="GeneID" id="39594947"/>
<reference evidence="2 3" key="1">
    <citation type="journal article" date="2018" name="Front. Microbiol.">
        <title>Genomic and genetic insights into a cosmopolitan fungus, Paecilomyces variotii (Eurotiales).</title>
        <authorList>
            <person name="Urquhart A.S."/>
            <person name="Mondo S.J."/>
            <person name="Makela M.R."/>
            <person name="Hane J.K."/>
            <person name="Wiebenga A."/>
            <person name="He G."/>
            <person name="Mihaltcheva S."/>
            <person name="Pangilinan J."/>
            <person name="Lipzen A."/>
            <person name="Barry K."/>
            <person name="de Vries R.P."/>
            <person name="Grigoriev I.V."/>
            <person name="Idnurm A."/>
        </authorList>
    </citation>
    <scope>NUCLEOTIDE SEQUENCE [LARGE SCALE GENOMIC DNA]</scope>
    <source>
        <strain evidence="2 3">CBS 101075</strain>
    </source>
</reference>
<sequence length="243" mass="28180">MSRQTTLHPRNYRRPGQEEEDAIVIDDENDDLMQIDASETTTAAGRFQYQQQQRQQQQQQQQQRMGYGHRPHDPNSATTSDRARDTGRGYLTASAYEKKARSIHREGRHSALSVLSDRELLMIQALAAHETIPQTRRRFLAQLMAPDDPRAATAIRMDRFTAAGTSHLVPGTVIDVYEDDDAGWRRPDASHTPSKSKGKTPERDRERERDRARRSSGRQRRERERDRRRRWSGSEREFDSQAI</sequence>
<dbReference type="AlphaFoldDB" id="A0A443I252"/>